<organism evidence="7 8">
    <name type="scientific">Torulaspora globosa</name>
    <dbReference type="NCBI Taxonomy" id="48254"/>
    <lineage>
        <taxon>Eukaryota</taxon>
        <taxon>Fungi</taxon>
        <taxon>Dikarya</taxon>
        <taxon>Ascomycota</taxon>
        <taxon>Saccharomycotina</taxon>
        <taxon>Saccharomycetes</taxon>
        <taxon>Saccharomycetales</taxon>
        <taxon>Saccharomycetaceae</taxon>
        <taxon>Torulaspora</taxon>
    </lineage>
</organism>
<name>A0A7H9HM33_9SACH</name>
<evidence type="ECO:0000256" key="5">
    <source>
        <dbReference type="ARBA" id="ARBA00023306"/>
    </source>
</evidence>
<evidence type="ECO:0000256" key="3">
    <source>
        <dbReference type="ARBA" id="ARBA00022776"/>
    </source>
</evidence>
<feature type="region of interest" description="Disordered" evidence="6">
    <location>
        <begin position="26"/>
        <end position="68"/>
    </location>
</feature>
<evidence type="ECO:0000256" key="6">
    <source>
        <dbReference type="SAM" id="MobiDB-lite"/>
    </source>
</evidence>
<protein>
    <submittedName>
        <fullName evidence="7">Uncharacterized protein</fullName>
    </submittedName>
</protein>
<keyword evidence="5" id="KW-0131">Cell cycle</keyword>
<keyword evidence="2" id="KW-0132">Cell division</keyword>
<dbReference type="InterPro" id="IPR008401">
    <property type="entry name" value="Apc13"/>
</dbReference>
<proteinExistence type="inferred from homology"/>
<evidence type="ECO:0000256" key="1">
    <source>
        <dbReference type="ARBA" id="ARBA00006940"/>
    </source>
</evidence>
<comment type="similarity">
    <text evidence="1">Belongs to the APC13 family.</text>
</comment>
<dbReference type="EMBL" id="CP059267">
    <property type="protein sequence ID" value="QLQ78390.1"/>
    <property type="molecule type" value="Genomic_DNA"/>
</dbReference>
<keyword evidence="8" id="KW-1185">Reference proteome</keyword>
<gene>
    <name evidence="7" type="ORF">HG537_0A06370</name>
</gene>
<evidence type="ECO:0000256" key="4">
    <source>
        <dbReference type="ARBA" id="ARBA00022786"/>
    </source>
</evidence>
<sequence length="165" mass="18778">MSGYRDSYFQYYHLVDSHQVLYNEWNEDELPPPDEQGVGNNHLNKQGSSSNGGNGTDQKLDANERGSKCYNGAKSTINTYWDYFHDEEDWNLFKNVQLDSNGVATFQRPIDVRSKEINGSSDDSDEISTFEGSNSVSGSIFNHKITRMAMIQNSNWHDLTIPKPE</sequence>
<dbReference type="OrthoDB" id="4038621at2759"/>
<dbReference type="Pfam" id="PF05839">
    <property type="entry name" value="Apc13p"/>
    <property type="match status" value="1"/>
</dbReference>
<dbReference type="Proteomes" id="UP000510647">
    <property type="component" value="Chromosome 1"/>
</dbReference>
<dbReference type="AlphaFoldDB" id="A0A7H9HM33"/>
<evidence type="ECO:0000313" key="8">
    <source>
        <dbReference type="Proteomes" id="UP000510647"/>
    </source>
</evidence>
<keyword evidence="4" id="KW-0833">Ubl conjugation pathway</keyword>
<reference evidence="7 8" key="1">
    <citation type="submission" date="2020-06" db="EMBL/GenBank/DDBJ databases">
        <title>The yeast mating-type switching endonuclease HO is a domesticated member of an unorthodox homing genetic element family.</title>
        <authorList>
            <person name="Coughlan A.Y."/>
            <person name="Lombardi L."/>
            <person name="Braun-Galleani S."/>
            <person name="Martos A.R."/>
            <person name="Galeote V."/>
            <person name="Bigey F."/>
            <person name="Dequin S."/>
            <person name="Byrne K.P."/>
            <person name="Wolfe K.H."/>
        </authorList>
    </citation>
    <scope>NUCLEOTIDE SEQUENCE [LARGE SCALE GENOMIC DNA]</scope>
    <source>
        <strain evidence="7 8">CBS2947</strain>
    </source>
</reference>
<evidence type="ECO:0000256" key="2">
    <source>
        <dbReference type="ARBA" id="ARBA00022618"/>
    </source>
</evidence>
<feature type="compositionally biased region" description="Basic and acidic residues" evidence="6">
    <location>
        <begin position="58"/>
        <end position="67"/>
    </location>
</feature>
<evidence type="ECO:0000313" key="7">
    <source>
        <dbReference type="EMBL" id="QLQ78390.1"/>
    </source>
</evidence>
<keyword evidence="3" id="KW-0498">Mitosis</keyword>
<dbReference type="GO" id="GO:0051301">
    <property type="term" value="P:cell division"/>
    <property type="evidence" value="ECO:0007669"/>
    <property type="project" value="UniProtKB-KW"/>
</dbReference>
<dbReference type="GO" id="GO:0005680">
    <property type="term" value="C:anaphase-promoting complex"/>
    <property type="evidence" value="ECO:0007669"/>
    <property type="project" value="InterPro"/>
</dbReference>
<accession>A0A7H9HM33</accession>